<sequence>MAKKQPLSVLARSANVFQKSFSSESGLISLSESILLSLSVPVPISMILIVGVMRLCK</sequence>
<gene>
    <name evidence="2" type="ORF">BECKTUN1418E_GA0071001_11273</name>
</gene>
<reference evidence="2" key="1">
    <citation type="submission" date="2019-02" db="EMBL/GenBank/DDBJ databases">
        <authorList>
            <person name="Gruber-Vodicka R. H."/>
            <person name="Seah K. B. B."/>
        </authorList>
    </citation>
    <scope>NUCLEOTIDE SEQUENCE</scope>
    <source>
        <strain evidence="2">BECK_BY2</strain>
    </source>
</reference>
<protein>
    <submittedName>
        <fullName evidence="2">Uncharacterized protein</fullName>
    </submittedName>
</protein>
<dbReference type="EMBL" id="CAADFV010000127">
    <property type="protein sequence ID" value="VFK66986.1"/>
    <property type="molecule type" value="Genomic_DNA"/>
</dbReference>
<keyword evidence="1" id="KW-0472">Membrane</keyword>
<name>A0A451ALS8_9GAMM</name>
<proteinExistence type="predicted"/>
<keyword evidence="1" id="KW-1133">Transmembrane helix</keyword>
<accession>A0A451ALS8</accession>
<keyword evidence="1" id="KW-0812">Transmembrane</keyword>
<evidence type="ECO:0000256" key="1">
    <source>
        <dbReference type="SAM" id="Phobius"/>
    </source>
</evidence>
<organism evidence="2">
    <name type="scientific">Candidatus Kentrum sp. TUN</name>
    <dbReference type="NCBI Taxonomy" id="2126343"/>
    <lineage>
        <taxon>Bacteria</taxon>
        <taxon>Pseudomonadati</taxon>
        <taxon>Pseudomonadota</taxon>
        <taxon>Gammaproteobacteria</taxon>
        <taxon>Candidatus Kentrum</taxon>
    </lineage>
</organism>
<dbReference type="AlphaFoldDB" id="A0A451ALS8"/>
<evidence type="ECO:0000313" key="2">
    <source>
        <dbReference type="EMBL" id="VFK66986.1"/>
    </source>
</evidence>
<feature type="transmembrane region" description="Helical" evidence="1">
    <location>
        <begin position="34"/>
        <end position="56"/>
    </location>
</feature>